<dbReference type="Proteomes" id="UP000694044">
    <property type="component" value="Unassembled WGS sequence"/>
</dbReference>
<protein>
    <recommendedName>
        <fullName evidence="1">DUF6604 domain-containing protein</fullName>
    </recommendedName>
</protein>
<accession>A0A8T1V6A8</accession>
<proteinExistence type="predicted"/>
<dbReference type="AlphaFoldDB" id="A0A8T1V6A8"/>
<gene>
    <name evidence="2" type="ORF">PHYPSEUDO_012755</name>
</gene>
<evidence type="ECO:0000313" key="2">
    <source>
        <dbReference type="EMBL" id="KAG7376792.1"/>
    </source>
</evidence>
<feature type="domain" description="DUF6604" evidence="1">
    <location>
        <begin position="82"/>
        <end position="200"/>
    </location>
</feature>
<evidence type="ECO:0000259" key="1">
    <source>
        <dbReference type="Pfam" id="PF20253"/>
    </source>
</evidence>
<evidence type="ECO:0000313" key="3">
    <source>
        <dbReference type="Proteomes" id="UP000694044"/>
    </source>
</evidence>
<keyword evidence="3" id="KW-1185">Reference proteome</keyword>
<dbReference type="InterPro" id="IPR046539">
    <property type="entry name" value="DUF6604"/>
</dbReference>
<sequence length="436" mass="49978">MSSFPAGKYARYKRATAFFLDWLLCARGRGRHADQRVQLEALNDVVKEIAADPSTLTPKLVQELPKALAACHYGITLREHSWHRTLRGVELETPPDLTAVEREKAKVDNYYEVLQVDEDIFPNAGAFVAEKGAPKTATVERLVEEAIADELRMELMYLFMELDELLEGVYKVYSEGKREERSLVEATVVVKLALDTASALTAILQLRYKSLRSAKYMFNIVRNSSLKTFTKKIVDLRINIMKELDRPQQTQLHISPHPIVIARSFHLMQKFYRVNHAAIWADELDPARGLCEMTLEFTTFVVAAAQICASVDRKPQAREVLDVLEKRLVKTPRIHRESSEFRELVQTHSKARAVMGLGQISSPARFSRLEWYLNDVAETYELRLVLDSVNGYRFVGRKPRSCTRKTKSVCMKDRVTYNRIFCKDENCCFGEGCFQQ</sequence>
<comment type="caution">
    <text evidence="2">The sequence shown here is derived from an EMBL/GenBank/DDBJ whole genome shotgun (WGS) entry which is preliminary data.</text>
</comment>
<reference evidence="2" key="1">
    <citation type="submission" date="2021-02" db="EMBL/GenBank/DDBJ databases">
        <authorList>
            <person name="Palmer J.M."/>
        </authorList>
    </citation>
    <scope>NUCLEOTIDE SEQUENCE</scope>
    <source>
        <strain evidence="2">SCRP734</strain>
    </source>
</reference>
<dbReference type="Pfam" id="PF20253">
    <property type="entry name" value="DUF6604"/>
    <property type="match status" value="1"/>
</dbReference>
<dbReference type="OrthoDB" id="100116at2759"/>
<dbReference type="EMBL" id="JAGDFM010000622">
    <property type="protein sequence ID" value="KAG7376792.1"/>
    <property type="molecule type" value="Genomic_DNA"/>
</dbReference>
<name>A0A8T1V6A8_9STRA</name>
<organism evidence="2 3">
    <name type="scientific">Phytophthora pseudosyringae</name>
    <dbReference type="NCBI Taxonomy" id="221518"/>
    <lineage>
        <taxon>Eukaryota</taxon>
        <taxon>Sar</taxon>
        <taxon>Stramenopiles</taxon>
        <taxon>Oomycota</taxon>
        <taxon>Peronosporomycetes</taxon>
        <taxon>Peronosporales</taxon>
        <taxon>Peronosporaceae</taxon>
        <taxon>Phytophthora</taxon>
    </lineage>
</organism>